<dbReference type="Gene3D" id="3.30.420.10">
    <property type="entry name" value="Ribonuclease H-like superfamily/Ribonuclease H"/>
    <property type="match status" value="1"/>
</dbReference>
<gene>
    <name evidence="2" type="ORF">PIB30_046846</name>
</gene>
<keyword evidence="3" id="KW-1185">Reference proteome</keyword>
<protein>
    <recommendedName>
        <fullName evidence="1">RNase H type-1 domain-containing protein</fullName>
    </recommendedName>
</protein>
<dbReference type="InterPro" id="IPR012337">
    <property type="entry name" value="RNaseH-like_sf"/>
</dbReference>
<reference evidence="2 3" key="1">
    <citation type="journal article" date="2023" name="Plants (Basel)">
        <title>Bridging the Gap: Combining Genomics and Transcriptomics Approaches to Understand Stylosanthes scabra, an Orphan Legume from the Brazilian Caatinga.</title>
        <authorList>
            <person name="Ferreira-Neto J.R.C."/>
            <person name="da Silva M.D."/>
            <person name="Binneck E."/>
            <person name="de Melo N.F."/>
            <person name="da Silva R.H."/>
            <person name="de Melo A.L.T.M."/>
            <person name="Pandolfi V."/>
            <person name="Bustamante F.O."/>
            <person name="Brasileiro-Vidal A.C."/>
            <person name="Benko-Iseppon A.M."/>
        </authorList>
    </citation>
    <scope>NUCLEOTIDE SEQUENCE [LARGE SCALE GENOMIC DNA]</scope>
    <source>
        <tissue evidence="2">Leaves</tissue>
    </source>
</reference>
<dbReference type="SUPFAM" id="SSF53098">
    <property type="entry name" value="Ribonuclease H-like"/>
    <property type="match status" value="1"/>
</dbReference>
<dbReference type="Pfam" id="PF13456">
    <property type="entry name" value="RVT_3"/>
    <property type="match status" value="1"/>
</dbReference>
<dbReference type="InterPro" id="IPR036397">
    <property type="entry name" value="RNaseH_sf"/>
</dbReference>
<feature type="domain" description="RNase H type-1" evidence="1">
    <location>
        <begin position="72"/>
        <end position="191"/>
    </location>
</feature>
<sequence>MGICVWKIKTKSLKSRTTSKICGNKKKCFGGRDLRYEVHHGLTESPKQKEPARRVQGNATWRPPLRGWTKCNTDASFSLSSSRSSTTAVFRDHEGKLLTATTSNMLCSTPLAAEAMALRDAMIISRNLQIDKILFEYDSLNLIQAIKSKTSIPEIDTILEDLWEISRSLSECGFISVPRSCNSLAHEIAKLSAAGVLSSTWSFNQPSSISSIIQAESRRKTVADPEDIRD</sequence>
<dbReference type="Proteomes" id="UP001341840">
    <property type="component" value="Unassembled WGS sequence"/>
</dbReference>
<evidence type="ECO:0000313" key="3">
    <source>
        <dbReference type="Proteomes" id="UP001341840"/>
    </source>
</evidence>
<dbReference type="InterPro" id="IPR002156">
    <property type="entry name" value="RNaseH_domain"/>
</dbReference>
<organism evidence="2 3">
    <name type="scientific">Stylosanthes scabra</name>
    <dbReference type="NCBI Taxonomy" id="79078"/>
    <lineage>
        <taxon>Eukaryota</taxon>
        <taxon>Viridiplantae</taxon>
        <taxon>Streptophyta</taxon>
        <taxon>Embryophyta</taxon>
        <taxon>Tracheophyta</taxon>
        <taxon>Spermatophyta</taxon>
        <taxon>Magnoliopsida</taxon>
        <taxon>eudicotyledons</taxon>
        <taxon>Gunneridae</taxon>
        <taxon>Pentapetalae</taxon>
        <taxon>rosids</taxon>
        <taxon>fabids</taxon>
        <taxon>Fabales</taxon>
        <taxon>Fabaceae</taxon>
        <taxon>Papilionoideae</taxon>
        <taxon>50 kb inversion clade</taxon>
        <taxon>dalbergioids sensu lato</taxon>
        <taxon>Dalbergieae</taxon>
        <taxon>Pterocarpus clade</taxon>
        <taxon>Stylosanthes</taxon>
    </lineage>
</organism>
<dbReference type="CDD" id="cd06222">
    <property type="entry name" value="RNase_H_like"/>
    <property type="match status" value="1"/>
</dbReference>
<dbReference type="InterPro" id="IPR044730">
    <property type="entry name" value="RNase_H-like_dom_plant"/>
</dbReference>
<dbReference type="PANTHER" id="PTHR47723">
    <property type="entry name" value="OS05G0353850 PROTEIN"/>
    <property type="match status" value="1"/>
</dbReference>
<dbReference type="EMBL" id="JASCZI010211744">
    <property type="protein sequence ID" value="MED6196375.1"/>
    <property type="molecule type" value="Genomic_DNA"/>
</dbReference>
<proteinExistence type="predicted"/>
<evidence type="ECO:0000313" key="2">
    <source>
        <dbReference type="EMBL" id="MED6196375.1"/>
    </source>
</evidence>
<dbReference type="PANTHER" id="PTHR47723:SF24">
    <property type="entry name" value="RNASE H TYPE-1 DOMAIN-CONTAINING PROTEIN"/>
    <property type="match status" value="1"/>
</dbReference>
<accession>A0ABU6XGU8</accession>
<name>A0ABU6XGU8_9FABA</name>
<dbReference type="InterPro" id="IPR053151">
    <property type="entry name" value="RNase_H-like"/>
</dbReference>
<comment type="caution">
    <text evidence="2">The sequence shown here is derived from an EMBL/GenBank/DDBJ whole genome shotgun (WGS) entry which is preliminary data.</text>
</comment>
<evidence type="ECO:0000259" key="1">
    <source>
        <dbReference type="Pfam" id="PF13456"/>
    </source>
</evidence>